<comment type="caution">
    <text evidence="2">The sequence shown here is derived from an EMBL/GenBank/DDBJ whole genome shotgun (WGS) entry which is preliminary data.</text>
</comment>
<feature type="region of interest" description="Disordered" evidence="1">
    <location>
        <begin position="49"/>
        <end position="70"/>
    </location>
</feature>
<feature type="compositionally biased region" description="Low complexity" evidence="1">
    <location>
        <begin position="1248"/>
        <end position="1274"/>
    </location>
</feature>
<feature type="region of interest" description="Disordered" evidence="1">
    <location>
        <begin position="234"/>
        <end position="287"/>
    </location>
</feature>
<protein>
    <submittedName>
        <fullName evidence="2">Uncharacterized protein</fullName>
    </submittedName>
</protein>
<feature type="compositionally biased region" description="Basic residues" evidence="1">
    <location>
        <begin position="1332"/>
        <end position="1346"/>
    </location>
</feature>
<name>A0AAE0C8D8_9CHLO</name>
<proteinExistence type="predicted"/>
<reference evidence="2 3" key="1">
    <citation type="journal article" date="2015" name="Genome Biol. Evol.">
        <title>Comparative Genomics of a Bacterivorous Green Alga Reveals Evolutionary Causalities and Consequences of Phago-Mixotrophic Mode of Nutrition.</title>
        <authorList>
            <person name="Burns J.A."/>
            <person name="Paasch A."/>
            <person name="Narechania A."/>
            <person name="Kim E."/>
        </authorList>
    </citation>
    <scope>NUCLEOTIDE SEQUENCE [LARGE SCALE GENOMIC DNA]</scope>
    <source>
        <strain evidence="2 3">PLY_AMNH</strain>
    </source>
</reference>
<dbReference type="Proteomes" id="UP001190700">
    <property type="component" value="Unassembled WGS sequence"/>
</dbReference>
<feature type="compositionally biased region" description="Basic and acidic residues" evidence="1">
    <location>
        <begin position="241"/>
        <end position="275"/>
    </location>
</feature>
<keyword evidence="3" id="KW-1185">Reference proteome</keyword>
<sequence>MASHACHVLKDLTMRDAYQGSVRCAQPPFHELAPGSTWAVCKVFEDGDEDGEASDEWAGEGTSTKGLTGPDGTEDSHYFWALRAFVAELEAKFLMKGTKEKEDLLIAKPQTNEQDGLAYVKSCRRREAALNTGKRVEDSVVRQDIEECIKGLRIKEYRDRVSEQLRVSHPAPNKVTWEDLEVIVEVQDKLKNDAEAWALTLQQELVRRLNCVYSCYEARQMGLDLAALVSAMRRSGSASKTGDRRRDPKKRDQAQHGGDDAKKPAREANNAERQKPSYSKVPPPDASKKFQCDWCFTRLPHSPERCYTGCREARVPPNFHKDRQNSKWPDEVKNAQMRAYNIAHRFDKHKMGITTKEWLKLPEAKQKQPQQQQQQQQQQVAASAEVKEKLAAELTGLQAGSPPKDDKIADAQARSEVSDAETDYDSHFTQQAEYEEDEQDCPAGGGLEGGHGVGIDHAPSLQASAAVALGSTQQMRGFQVKTPEEFDRAAQIAAILISQNAIDLPKDIENLLVLEELMGKGPNDATEQPTEVNEHELEDTHATATQGVRREADGSGHCAIEEVPLDEMPNGVVDSAAARCAAAACVDDLGVVDFSDHGHVRAGTIKTSAYDALRAKMTQHLTDEQVLLMAQVQPICKLRNATLYEGLALVSSGGELMLYRAILMDTGANCNIISIAVVRRLGLTIYEASTGAKVTRCDNSPTKFTHYCYVDVILAAGTPHMTLHRLYAFVTFEAENSWDLLIGTGPLKNSLMIDIKLGSCVAVSHAPTILGMDAQVVLPLVDMTTPKHPHQPRRMDPVVCLQSEIFGHETECEWLGCPPLSTREERFAASGIRSEHILDGYESPVGSPLPSSEPSAAPPRPRVATRAEIEARSRVHTCSLEGGRRSHLALLAPVELAVSERMLAQLYAAPNPWVGGRAKWVTDGQVTGVRPPLDVRLDHNWADQRLYLDRHHVACLCRILQDLPEDMPAKPSREHVCVEFVRCLEQKWVMVDQLMPPNWLYVDQKLDHDEDKDRWVLKGSYMTHVPSPANKQDVVKPREQGRALDSLNSIQRLQHTLQELFTYPSGEVAGTLMWDLKERVLCVQPSAATQHLELMRCTLDHARVYNSEELLDELQLPHWYESAGVWTYQLLRYLRPVDIESLSIGILQQYDLYGNVAPPLELISLGSSTKYYPVGDGLGGTGRVFSQNAAAQEYVRLGEMRKMLKASNTRQQGHDALNADAERRPPPPNNMANFRLTKRAPAQPPAPAAGAGPSRAVAGPSRARSSSHSPPRSSQIARPSQAVAGPSRARSSDHSPPRFAHIAYCRTPSPSSSGHGTEDLVSSDPDSSPPRGRVRLRRYTNGHSIR</sequence>
<evidence type="ECO:0000313" key="3">
    <source>
        <dbReference type="Proteomes" id="UP001190700"/>
    </source>
</evidence>
<evidence type="ECO:0000313" key="2">
    <source>
        <dbReference type="EMBL" id="KAK3249255.1"/>
    </source>
</evidence>
<feature type="region of interest" description="Disordered" evidence="1">
    <location>
        <begin position="843"/>
        <end position="863"/>
    </location>
</feature>
<feature type="region of interest" description="Disordered" evidence="1">
    <location>
        <begin position="394"/>
        <end position="457"/>
    </location>
</feature>
<dbReference type="EMBL" id="LGRX02027496">
    <property type="protein sequence ID" value="KAK3249255.1"/>
    <property type="molecule type" value="Genomic_DNA"/>
</dbReference>
<feature type="compositionally biased region" description="Acidic residues" evidence="1">
    <location>
        <begin position="49"/>
        <end position="58"/>
    </location>
</feature>
<gene>
    <name evidence="2" type="ORF">CYMTET_41306</name>
</gene>
<organism evidence="2 3">
    <name type="scientific">Cymbomonas tetramitiformis</name>
    <dbReference type="NCBI Taxonomy" id="36881"/>
    <lineage>
        <taxon>Eukaryota</taxon>
        <taxon>Viridiplantae</taxon>
        <taxon>Chlorophyta</taxon>
        <taxon>Pyramimonadophyceae</taxon>
        <taxon>Pyramimonadales</taxon>
        <taxon>Pyramimonadaceae</taxon>
        <taxon>Cymbomonas</taxon>
    </lineage>
</organism>
<evidence type="ECO:0000256" key="1">
    <source>
        <dbReference type="SAM" id="MobiDB-lite"/>
    </source>
</evidence>
<feature type="compositionally biased region" description="Gly residues" evidence="1">
    <location>
        <begin position="443"/>
        <end position="453"/>
    </location>
</feature>
<feature type="region of interest" description="Disordered" evidence="1">
    <location>
        <begin position="1207"/>
        <end position="1346"/>
    </location>
</feature>
<accession>A0AAE0C8D8</accession>